<dbReference type="SUPFAM" id="SSF160904">
    <property type="entry name" value="Jann2411-like"/>
    <property type="match status" value="1"/>
</dbReference>
<comment type="caution">
    <text evidence="2">The sequence shown here is derived from an EMBL/GenBank/DDBJ whole genome shotgun (WGS) entry which is preliminary data.</text>
</comment>
<dbReference type="Gene3D" id="1.10.3300.10">
    <property type="entry name" value="Jann2411-like domain"/>
    <property type="match status" value="1"/>
</dbReference>
<dbReference type="Pfam" id="PF11706">
    <property type="entry name" value="zf-CGNR"/>
    <property type="match status" value="1"/>
</dbReference>
<dbReference type="Proteomes" id="UP000294947">
    <property type="component" value="Unassembled WGS sequence"/>
</dbReference>
<keyword evidence="3" id="KW-1185">Reference proteome</keyword>
<accession>A0A4R4Y615</accession>
<dbReference type="Pfam" id="PF07336">
    <property type="entry name" value="ABATE"/>
    <property type="match status" value="1"/>
</dbReference>
<dbReference type="EMBL" id="SMKW01000080">
    <property type="protein sequence ID" value="TDD39094.1"/>
    <property type="molecule type" value="Genomic_DNA"/>
</dbReference>
<feature type="domain" description="Zinc finger CGNR" evidence="1">
    <location>
        <begin position="154"/>
        <end position="193"/>
    </location>
</feature>
<protein>
    <recommendedName>
        <fullName evidence="1">Zinc finger CGNR domain-containing protein</fullName>
    </recommendedName>
</protein>
<organism evidence="2 3">
    <name type="scientific">Saccharopolyspora elongata</name>
    <dbReference type="NCBI Taxonomy" id="2530387"/>
    <lineage>
        <taxon>Bacteria</taxon>
        <taxon>Bacillati</taxon>
        <taxon>Actinomycetota</taxon>
        <taxon>Actinomycetes</taxon>
        <taxon>Pseudonocardiales</taxon>
        <taxon>Pseudonocardiaceae</taxon>
        <taxon>Saccharopolyspora</taxon>
    </lineage>
</organism>
<evidence type="ECO:0000313" key="2">
    <source>
        <dbReference type="EMBL" id="TDD39094.1"/>
    </source>
</evidence>
<gene>
    <name evidence="2" type="ORF">E1288_37630</name>
</gene>
<evidence type="ECO:0000313" key="3">
    <source>
        <dbReference type="Proteomes" id="UP000294947"/>
    </source>
</evidence>
<dbReference type="PANTHER" id="PTHR35525">
    <property type="entry name" value="BLL6575 PROTEIN"/>
    <property type="match status" value="1"/>
</dbReference>
<dbReference type="InterPro" id="IPR010852">
    <property type="entry name" value="ABATE"/>
</dbReference>
<evidence type="ECO:0000259" key="1">
    <source>
        <dbReference type="Pfam" id="PF11706"/>
    </source>
</evidence>
<proteinExistence type="predicted"/>
<dbReference type="RefSeq" id="WP_132493462.1">
    <property type="nucleotide sequence ID" value="NZ_SMKW01000080.1"/>
</dbReference>
<dbReference type="AlphaFoldDB" id="A0A4R4Y615"/>
<dbReference type="InterPro" id="IPR021005">
    <property type="entry name" value="Znf_CGNR"/>
</dbReference>
<dbReference type="OrthoDB" id="3211108at2"/>
<sequence length="199" mass="21120">MKESLGAQTGLPPAQGAEEHSALALANTAIALPGEQTVDLLGTPAQANDWLVERGLAPAHADVQEMCAAQLRSLREQIRSLFASRAAGLPALPAAVAAINDAMTRVPTAPLLQWDDKTGPYRTPPHPTTAIVEHALATLAADAADLLTSSEAERLTACASTPCNRFLLRQGRRHWCSVRCGDRARAARAYARRTRSEAG</sequence>
<dbReference type="PANTHER" id="PTHR35525:SF3">
    <property type="entry name" value="BLL6575 PROTEIN"/>
    <property type="match status" value="1"/>
</dbReference>
<name>A0A4R4Y615_9PSEU</name>
<reference evidence="2 3" key="1">
    <citation type="submission" date="2019-03" db="EMBL/GenBank/DDBJ databases">
        <title>Draft genome sequences of novel Actinobacteria.</title>
        <authorList>
            <person name="Sahin N."/>
            <person name="Ay H."/>
            <person name="Saygin H."/>
        </authorList>
    </citation>
    <scope>NUCLEOTIDE SEQUENCE [LARGE SCALE GENOMIC DNA]</scope>
    <source>
        <strain evidence="2 3">7K502</strain>
    </source>
</reference>
<dbReference type="InterPro" id="IPR023286">
    <property type="entry name" value="ABATE_dom_sf"/>
</dbReference>